<keyword evidence="1" id="KW-0812">Transmembrane</keyword>
<keyword evidence="1" id="KW-1133">Transmembrane helix</keyword>
<keyword evidence="1" id="KW-0472">Membrane</keyword>
<proteinExistence type="predicted"/>
<evidence type="ECO:0000313" key="3">
    <source>
        <dbReference type="Proteomes" id="UP000291343"/>
    </source>
</evidence>
<comment type="caution">
    <text evidence="2">The sequence shown here is derived from an EMBL/GenBank/DDBJ whole genome shotgun (WGS) entry which is preliminary data.</text>
</comment>
<evidence type="ECO:0000256" key="1">
    <source>
        <dbReference type="SAM" id="Phobius"/>
    </source>
</evidence>
<dbReference type="InParanoid" id="A0A482XTM0"/>
<feature type="transmembrane region" description="Helical" evidence="1">
    <location>
        <begin position="12"/>
        <end position="37"/>
    </location>
</feature>
<dbReference type="EMBL" id="QKKF02000897">
    <property type="protein sequence ID" value="RZF48817.1"/>
    <property type="molecule type" value="Genomic_DNA"/>
</dbReference>
<reference evidence="2 3" key="1">
    <citation type="journal article" date="2017" name="Gigascience">
        <title>Genome sequence of the small brown planthopper, Laodelphax striatellus.</title>
        <authorList>
            <person name="Zhu J."/>
            <person name="Jiang F."/>
            <person name="Wang X."/>
            <person name="Yang P."/>
            <person name="Bao Y."/>
            <person name="Zhao W."/>
            <person name="Wang W."/>
            <person name="Lu H."/>
            <person name="Wang Q."/>
            <person name="Cui N."/>
            <person name="Li J."/>
            <person name="Chen X."/>
            <person name="Luo L."/>
            <person name="Yu J."/>
            <person name="Kang L."/>
            <person name="Cui F."/>
        </authorList>
    </citation>
    <scope>NUCLEOTIDE SEQUENCE [LARGE SCALE GENOMIC DNA]</scope>
    <source>
        <strain evidence="2">Lst14</strain>
    </source>
</reference>
<dbReference type="Proteomes" id="UP000291343">
    <property type="component" value="Unassembled WGS sequence"/>
</dbReference>
<gene>
    <name evidence="2" type="ORF">LSTR_LSTR003197</name>
</gene>
<protein>
    <submittedName>
        <fullName evidence="2">Uncharacterized protein</fullName>
    </submittedName>
</protein>
<name>A0A482XTM0_LAOST</name>
<dbReference type="SMR" id="A0A482XTM0"/>
<keyword evidence="3" id="KW-1185">Reference proteome</keyword>
<dbReference type="AlphaFoldDB" id="A0A482XTM0"/>
<dbReference type="PROSITE" id="PS51257">
    <property type="entry name" value="PROKAR_LIPOPROTEIN"/>
    <property type="match status" value="1"/>
</dbReference>
<evidence type="ECO:0000313" key="2">
    <source>
        <dbReference type="EMBL" id="RZF48817.1"/>
    </source>
</evidence>
<accession>A0A482XTM0</accession>
<organism evidence="2 3">
    <name type="scientific">Laodelphax striatellus</name>
    <name type="common">Small brown planthopper</name>
    <name type="synonym">Delphax striatella</name>
    <dbReference type="NCBI Taxonomy" id="195883"/>
    <lineage>
        <taxon>Eukaryota</taxon>
        <taxon>Metazoa</taxon>
        <taxon>Ecdysozoa</taxon>
        <taxon>Arthropoda</taxon>
        <taxon>Hexapoda</taxon>
        <taxon>Insecta</taxon>
        <taxon>Pterygota</taxon>
        <taxon>Neoptera</taxon>
        <taxon>Paraneoptera</taxon>
        <taxon>Hemiptera</taxon>
        <taxon>Auchenorrhyncha</taxon>
        <taxon>Fulgoroidea</taxon>
        <taxon>Delphacidae</taxon>
        <taxon>Criomorphinae</taxon>
        <taxon>Laodelphax</taxon>
    </lineage>
</organism>
<sequence length="87" mass="9796">MVNKLVMAEEDIGFVVLAILAFVVIVMLILLSCYACVFRQLFCQNVLASDEYKRRRADSTVPDDFQMADTTQNIEISAETCVDTDPQ</sequence>